<dbReference type="EMBL" id="CAADRA010000397">
    <property type="protein sequence ID" value="VFT80012.1"/>
    <property type="molecule type" value="Genomic_DNA"/>
</dbReference>
<dbReference type="AlphaFoldDB" id="A0A485K8D5"/>
<proteinExistence type="predicted"/>
<evidence type="ECO:0000313" key="3">
    <source>
        <dbReference type="Proteomes" id="UP000332933"/>
    </source>
</evidence>
<evidence type="ECO:0000313" key="1">
    <source>
        <dbReference type="EMBL" id="KAF0716484.1"/>
    </source>
</evidence>
<dbReference type="Proteomes" id="UP000332933">
    <property type="component" value="Unassembled WGS sequence"/>
</dbReference>
<protein>
    <submittedName>
        <fullName evidence="2">Aste57867_2824 protein</fullName>
    </submittedName>
</protein>
<sequence>MQHPPTAVDYESLVTLSLQLKWQHINLDVNFHVVIVALDEVALLHLASPLLVPACDPRRVGRSIRRSGRCRLLQGALESLVKQTRTWIANPSQRPDPLD</sequence>
<reference evidence="1" key="2">
    <citation type="submission" date="2019-06" db="EMBL/GenBank/DDBJ databases">
        <title>Genomics analysis of Aphanomyces spp. identifies a new class of oomycete effector associated with host adaptation.</title>
        <authorList>
            <person name="Gaulin E."/>
        </authorList>
    </citation>
    <scope>NUCLEOTIDE SEQUENCE</scope>
    <source>
        <strain evidence="1">CBS 578.67</strain>
    </source>
</reference>
<accession>A0A485K8D5</accession>
<evidence type="ECO:0000313" key="2">
    <source>
        <dbReference type="EMBL" id="VFT80012.1"/>
    </source>
</evidence>
<dbReference type="EMBL" id="VJMH01000397">
    <property type="protein sequence ID" value="KAF0716484.1"/>
    <property type="molecule type" value="Genomic_DNA"/>
</dbReference>
<gene>
    <name evidence="2" type="primary">Aste57867_2824</name>
    <name evidence="1" type="ORF">As57867_002817</name>
    <name evidence="2" type="ORF">ASTE57867_2824</name>
</gene>
<keyword evidence="3" id="KW-1185">Reference proteome</keyword>
<name>A0A485K8D5_9STRA</name>
<organism evidence="2 3">
    <name type="scientific">Aphanomyces stellatus</name>
    <dbReference type="NCBI Taxonomy" id="120398"/>
    <lineage>
        <taxon>Eukaryota</taxon>
        <taxon>Sar</taxon>
        <taxon>Stramenopiles</taxon>
        <taxon>Oomycota</taxon>
        <taxon>Saprolegniomycetes</taxon>
        <taxon>Saprolegniales</taxon>
        <taxon>Verrucalvaceae</taxon>
        <taxon>Aphanomyces</taxon>
    </lineage>
</organism>
<reference evidence="2 3" key="1">
    <citation type="submission" date="2019-03" db="EMBL/GenBank/DDBJ databases">
        <authorList>
            <person name="Gaulin E."/>
            <person name="Dumas B."/>
        </authorList>
    </citation>
    <scope>NUCLEOTIDE SEQUENCE [LARGE SCALE GENOMIC DNA]</scope>
    <source>
        <strain evidence="2">CBS 568.67</strain>
    </source>
</reference>